<dbReference type="Pfam" id="PF02926">
    <property type="entry name" value="THUMP"/>
    <property type="match status" value="1"/>
</dbReference>
<feature type="region of interest" description="Disordered" evidence="2">
    <location>
        <begin position="1"/>
        <end position="29"/>
    </location>
</feature>
<comment type="caution">
    <text evidence="4">The sequence shown here is derived from an EMBL/GenBank/DDBJ whole genome shotgun (WGS) entry which is preliminary data.</text>
</comment>
<dbReference type="AlphaFoldDB" id="A0ABD3WRG6"/>
<gene>
    <name evidence="4" type="ORF">ACJMK2_034408</name>
</gene>
<accession>A0ABD3WRG6</accession>
<dbReference type="PROSITE" id="PS51165">
    <property type="entry name" value="THUMP"/>
    <property type="match status" value="1"/>
</dbReference>
<dbReference type="CDD" id="cd11717">
    <property type="entry name" value="THUMP_THUMPD1_like"/>
    <property type="match status" value="1"/>
</dbReference>
<evidence type="ECO:0000313" key="5">
    <source>
        <dbReference type="Proteomes" id="UP001634394"/>
    </source>
</evidence>
<name>A0ABD3WRG6_SINWO</name>
<proteinExistence type="predicted"/>
<dbReference type="PANTHER" id="PTHR13452">
    <property type="entry name" value="THUMP DOMAIN CONTAINING PROTEIN 1-RELATED"/>
    <property type="match status" value="1"/>
</dbReference>
<organism evidence="4 5">
    <name type="scientific">Sinanodonta woodiana</name>
    <name type="common">Chinese pond mussel</name>
    <name type="synonym">Anodonta woodiana</name>
    <dbReference type="NCBI Taxonomy" id="1069815"/>
    <lineage>
        <taxon>Eukaryota</taxon>
        <taxon>Metazoa</taxon>
        <taxon>Spiralia</taxon>
        <taxon>Lophotrochozoa</taxon>
        <taxon>Mollusca</taxon>
        <taxon>Bivalvia</taxon>
        <taxon>Autobranchia</taxon>
        <taxon>Heteroconchia</taxon>
        <taxon>Palaeoheterodonta</taxon>
        <taxon>Unionida</taxon>
        <taxon>Unionoidea</taxon>
        <taxon>Unionidae</taxon>
        <taxon>Unioninae</taxon>
        <taxon>Sinanodonta</taxon>
    </lineage>
</organism>
<feature type="region of interest" description="Disordered" evidence="2">
    <location>
        <begin position="70"/>
        <end position="95"/>
    </location>
</feature>
<reference evidence="4 5" key="1">
    <citation type="submission" date="2024-11" db="EMBL/GenBank/DDBJ databases">
        <title>Chromosome-level genome assembly of the freshwater bivalve Anodonta woodiana.</title>
        <authorList>
            <person name="Chen X."/>
        </authorList>
    </citation>
    <scope>NUCLEOTIDE SEQUENCE [LARGE SCALE GENOMIC DNA]</scope>
    <source>
        <strain evidence="4">MN2024</strain>
        <tissue evidence="4">Gills</tissue>
    </source>
</reference>
<keyword evidence="5" id="KW-1185">Reference proteome</keyword>
<keyword evidence="1" id="KW-0694">RNA-binding</keyword>
<evidence type="ECO:0000313" key="4">
    <source>
        <dbReference type="EMBL" id="KAL3876574.1"/>
    </source>
</evidence>
<dbReference type="Gene3D" id="3.30.2300.10">
    <property type="entry name" value="THUMP superfamily"/>
    <property type="match status" value="1"/>
</dbReference>
<evidence type="ECO:0000256" key="1">
    <source>
        <dbReference type="PROSITE-ProRule" id="PRU00529"/>
    </source>
</evidence>
<feature type="domain" description="THUMP" evidence="3">
    <location>
        <begin position="149"/>
        <end position="258"/>
    </location>
</feature>
<feature type="region of interest" description="Disordered" evidence="2">
    <location>
        <begin position="291"/>
        <end position="315"/>
    </location>
</feature>
<sequence length="362" mass="41035">MSSEDFKKGSRKRPKSYYQKCARAGKGKSRKLENILEPGIRGFLVTCNSHEKEAVRETYNILNEYADELYGPEQNGADGSGSDNNADSDDDAENDMEKCLEREVHQMKEQQKNPGKRRFQNIFTKAKNCIFIKTQLEDPCLVAHTILSDLAEKKVQKTRYALRLLPIAGTCKAYLKDIEAFSIEFLEKTFGTPFGVGLSYTTVVKIRNNNSVGRTSILPMLGKIIKEMNPLHRLNHSNPDIVVLVEVIGSVCCMSVVKDYFLLRKYNLLEVTKPQNEIKDVEVIDRKLNSNDNEEKMDENINENETVKDDSQTKANQSIDINLEGGIAPQAEDAEFQKEDKCHKQICDIAQDIITSPEKEET</sequence>
<dbReference type="Proteomes" id="UP001634394">
    <property type="component" value="Unassembled WGS sequence"/>
</dbReference>
<dbReference type="PANTHER" id="PTHR13452:SF10">
    <property type="entry name" value="THUMP DOMAIN-CONTAINING PROTEIN 1"/>
    <property type="match status" value="1"/>
</dbReference>
<dbReference type="SUPFAM" id="SSF143437">
    <property type="entry name" value="THUMP domain-like"/>
    <property type="match status" value="1"/>
</dbReference>
<dbReference type="InterPro" id="IPR040183">
    <property type="entry name" value="THUMPD1-like"/>
</dbReference>
<dbReference type="EMBL" id="JBJQND010000005">
    <property type="protein sequence ID" value="KAL3876574.1"/>
    <property type="molecule type" value="Genomic_DNA"/>
</dbReference>
<dbReference type="GO" id="GO:0003723">
    <property type="term" value="F:RNA binding"/>
    <property type="evidence" value="ECO:0007669"/>
    <property type="project" value="UniProtKB-UniRule"/>
</dbReference>
<evidence type="ECO:0000256" key="2">
    <source>
        <dbReference type="SAM" id="MobiDB-lite"/>
    </source>
</evidence>
<protein>
    <recommendedName>
        <fullName evidence="3">THUMP domain-containing protein</fullName>
    </recommendedName>
</protein>
<dbReference type="InterPro" id="IPR004114">
    <property type="entry name" value="THUMP_dom"/>
</dbReference>
<evidence type="ECO:0000259" key="3">
    <source>
        <dbReference type="PROSITE" id="PS51165"/>
    </source>
</evidence>
<feature type="compositionally biased region" description="Low complexity" evidence="2">
    <location>
        <begin position="75"/>
        <end position="85"/>
    </location>
</feature>